<keyword evidence="1" id="KW-0808">Transferase</keyword>
<sequence length="39" mass="4447">MRASSGRESEVAMRCRMTSVSDEVLKMDPCASRRLRSAW</sequence>
<dbReference type="GO" id="GO:0016757">
    <property type="term" value="F:glycosyltransferase activity"/>
    <property type="evidence" value="ECO:0007669"/>
    <property type="project" value="UniProtKB-KW"/>
</dbReference>
<proteinExistence type="predicted"/>
<dbReference type="AlphaFoldDB" id="A0A0A9FD25"/>
<keyword evidence="1" id="KW-0328">Glycosyltransferase</keyword>
<name>A0A0A9FD25_ARUDO</name>
<reference evidence="1" key="1">
    <citation type="submission" date="2014-09" db="EMBL/GenBank/DDBJ databases">
        <authorList>
            <person name="Magalhaes I.L.F."/>
            <person name="Oliveira U."/>
            <person name="Santos F.R."/>
            <person name="Vidigal T.H.D.A."/>
            <person name="Brescovit A.D."/>
            <person name="Santos A.J."/>
        </authorList>
    </citation>
    <scope>NUCLEOTIDE SEQUENCE</scope>
    <source>
        <tissue evidence="1">Shoot tissue taken approximately 20 cm above the soil surface</tissue>
    </source>
</reference>
<reference evidence="1" key="2">
    <citation type="journal article" date="2015" name="Data Brief">
        <title>Shoot transcriptome of the giant reed, Arundo donax.</title>
        <authorList>
            <person name="Barrero R.A."/>
            <person name="Guerrero F.D."/>
            <person name="Moolhuijzen P."/>
            <person name="Goolsby J.A."/>
            <person name="Tidwell J."/>
            <person name="Bellgard S.E."/>
            <person name="Bellgard M.I."/>
        </authorList>
    </citation>
    <scope>NUCLEOTIDE SEQUENCE</scope>
    <source>
        <tissue evidence="1">Shoot tissue taken approximately 20 cm above the soil surface</tissue>
    </source>
</reference>
<organism evidence="1">
    <name type="scientific">Arundo donax</name>
    <name type="common">Giant reed</name>
    <name type="synonym">Donax arundinaceus</name>
    <dbReference type="NCBI Taxonomy" id="35708"/>
    <lineage>
        <taxon>Eukaryota</taxon>
        <taxon>Viridiplantae</taxon>
        <taxon>Streptophyta</taxon>
        <taxon>Embryophyta</taxon>
        <taxon>Tracheophyta</taxon>
        <taxon>Spermatophyta</taxon>
        <taxon>Magnoliopsida</taxon>
        <taxon>Liliopsida</taxon>
        <taxon>Poales</taxon>
        <taxon>Poaceae</taxon>
        <taxon>PACMAD clade</taxon>
        <taxon>Arundinoideae</taxon>
        <taxon>Arundineae</taxon>
        <taxon>Arundo</taxon>
    </lineage>
</organism>
<accession>A0A0A9FD25</accession>
<dbReference type="EMBL" id="GBRH01191758">
    <property type="protein sequence ID" value="JAE06138.1"/>
    <property type="molecule type" value="Transcribed_RNA"/>
</dbReference>
<evidence type="ECO:0000313" key="1">
    <source>
        <dbReference type="EMBL" id="JAE06138.1"/>
    </source>
</evidence>
<protein>
    <submittedName>
        <fullName evidence="1">Amidophosphoribosyltransferase</fullName>
    </submittedName>
</protein>